<dbReference type="GO" id="GO:0016706">
    <property type="term" value="F:2-oxoglutarate-dependent dioxygenase activity"/>
    <property type="evidence" value="ECO:0007669"/>
    <property type="project" value="UniProtKB-ARBA"/>
</dbReference>
<dbReference type="EMBL" id="BOQN01000011">
    <property type="protein sequence ID" value="GIM89202.1"/>
    <property type="molecule type" value="Genomic_DNA"/>
</dbReference>
<reference evidence="1 2" key="1">
    <citation type="submission" date="2021-03" db="EMBL/GenBank/DDBJ databases">
        <title>Whole genome shotgun sequence of Actinoplanes toevensis NBRC 105298.</title>
        <authorList>
            <person name="Komaki H."/>
            <person name="Tamura T."/>
        </authorList>
    </citation>
    <scope>NUCLEOTIDE SEQUENCE [LARGE SCALE GENOMIC DNA]</scope>
    <source>
        <strain evidence="1 2">NBRC 105298</strain>
    </source>
</reference>
<evidence type="ECO:0008006" key="3">
    <source>
        <dbReference type="Google" id="ProtNLM"/>
    </source>
</evidence>
<dbReference type="Pfam" id="PF05721">
    <property type="entry name" value="PhyH"/>
    <property type="match status" value="1"/>
</dbReference>
<gene>
    <name evidence="1" type="ORF">Ato02nite_009950</name>
</gene>
<evidence type="ECO:0000313" key="1">
    <source>
        <dbReference type="EMBL" id="GIM89202.1"/>
    </source>
</evidence>
<proteinExistence type="predicted"/>
<dbReference type="Gene3D" id="2.60.120.620">
    <property type="entry name" value="q2cbj1_9rhob like domain"/>
    <property type="match status" value="1"/>
</dbReference>
<protein>
    <recommendedName>
        <fullName evidence="3">Phytanoyl-CoA dioxygenase</fullName>
    </recommendedName>
</protein>
<accession>A0A919T6B5</accession>
<dbReference type="SUPFAM" id="SSF51197">
    <property type="entry name" value="Clavaminate synthase-like"/>
    <property type="match status" value="1"/>
</dbReference>
<dbReference type="GO" id="GO:0005506">
    <property type="term" value="F:iron ion binding"/>
    <property type="evidence" value="ECO:0007669"/>
    <property type="project" value="UniProtKB-ARBA"/>
</dbReference>
<name>A0A919T6B5_9ACTN</name>
<dbReference type="PANTHER" id="PTHR20883">
    <property type="entry name" value="PHYTANOYL-COA DIOXYGENASE DOMAIN CONTAINING 1"/>
    <property type="match status" value="1"/>
</dbReference>
<dbReference type="AlphaFoldDB" id="A0A919T6B5"/>
<sequence>MGGRRAVPAAGKFAAMIEIAALEAEGFVVLPGLLSDAQLAAAVRHADSLLHGVDWSDNDFDGRRTRRVYSLLSRAGAFEPLLTHPEVHRLVAARLGEAYQFGMLFLSAVDPGQGAQSPHFDAGVYPLPRDVEAETNVIWALDDFTVDNGATLIAPGSHRWPPGRHPQPDELVPAVMPAGSALVYSGRLWHAAGHNRAGTTRRALIGEHVLPWLRPADNHILATGPDGLRSLTPELRRLAGVAPAGEYLGFVGGQDPEQWLLSH</sequence>
<dbReference type="InterPro" id="IPR008775">
    <property type="entry name" value="Phytyl_CoA_dOase-like"/>
</dbReference>
<comment type="caution">
    <text evidence="1">The sequence shown here is derived from an EMBL/GenBank/DDBJ whole genome shotgun (WGS) entry which is preliminary data.</text>
</comment>
<dbReference type="Proteomes" id="UP000677082">
    <property type="component" value="Unassembled WGS sequence"/>
</dbReference>
<evidence type="ECO:0000313" key="2">
    <source>
        <dbReference type="Proteomes" id="UP000677082"/>
    </source>
</evidence>
<keyword evidence="2" id="KW-1185">Reference proteome</keyword>
<dbReference type="PANTHER" id="PTHR20883:SF48">
    <property type="entry name" value="ECTOINE DIOXYGENASE"/>
    <property type="match status" value="1"/>
</dbReference>
<organism evidence="1 2">
    <name type="scientific">Paractinoplanes toevensis</name>
    <dbReference type="NCBI Taxonomy" id="571911"/>
    <lineage>
        <taxon>Bacteria</taxon>
        <taxon>Bacillati</taxon>
        <taxon>Actinomycetota</taxon>
        <taxon>Actinomycetes</taxon>
        <taxon>Micromonosporales</taxon>
        <taxon>Micromonosporaceae</taxon>
        <taxon>Paractinoplanes</taxon>
    </lineage>
</organism>